<proteinExistence type="inferred from homology"/>
<accession>A0A6L2L1V1</accession>
<evidence type="ECO:0000256" key="9">
    <source>
        <dbReference type="ARBA" id="ARBA00023136"/>
    </source>
</evidence>
<dbReference type="PANTHER" id="PTHR47943:SF8">
    <property type="entry name" value="CYTOCHROME P450"/>
    <property type="match status" value="1"/>
</dbReference>
<keyword evidence="7" id="KW-0408">Iron</keyword>
<dbReference type="GO" id="GO:0016020">
    <property type="term" value="C:membrane"/>
    <property type="evidence" value="ECO:0007669"/>
    <property type="project" value="UniProtKB-SubCell"/>
</dbReference>
<dbReference type="EMBL" id="BKCJ010003504">
    <property type="protein sequence ID" value="GEU55486.1"/>
    <property type="molecule type" value="Genomic_DNA"/>
</dbReference>
<evidence type="ECO:0000256" key="7">
    <source>
        <dbReference type="ARBA" id="ARBA00023004"/>
    </source>
</evidence>
<dbReference type="GO" id="GO:0004497">
    <property type="term" value="F:monooxygenase activity"/>
    <property type="evidence" value="ECO:0007669"/>
    <property type="project" value="UniProtKB-KW"/>
</dbReference>
<gene>
    <name evidence="10" type="ORF">Tci_027464</name>
</gene>
<dbReference type="GO" id="GO:0005506">
    <property type="term" value="F:iron ion binding"/>
    <property type="evidence" value="ECO:0007669"/>
    <property type="project" value="InterPro"/>
</dbReference>
<dbReference type="InterPro" id="IPR036396">
    <property type="entry name" value="Cyt_P450_sf"/>
</dbReference>
<evidence type="ECO:0000256" key="1">
    <source>
        <dbReference type="ARBA" id="ARBA00001971"/>
    </source>
</evidence>
<organism evidence="10">
    <name type="scientific">Tanacetum cinerariifolium</name>
    <name type="common">Dalmatian daisy</name>
    <name type="synonym">Chrysanthemum cinerariifolium</name>
    <dbReference type="NCBI Taxonomy" id="118510"/>
    <lineage>
        <taxon>Eukaryota</taxon>
        <taxon>Viridiplantae</taxon>
        <taxon>Streptophyta</taxon>
        <taxon>Embryophyta</taxon>
        <taxon>Tracheophyta</taxon>
        <taxon>Spermatophyta</taxon>
        <taxon>Magnoliopsida</taxon>
        <taxon>eudicotyledons</taxon>
        <taxon>Gunneridae</taxon>
        <taxon>Pentapetalae</taxon>
        <taxon>asterids</taxon>
        <taxon>campanulids</taxon>
        <taxon>Asterales</taxon>
        <taxon>Asteraceae</taxon>
        <taxon>Asteroideae</taxon>
        <taxon>Anthemideae</taxon>
        <taxon>Anthemidinae</taxon>
        <taxon>Tanacetum</taxon>
    </lineage>
</organism>
<keyword evidence="6" id="KW-0560">Oxidoreductase</keyword>
<dbReference type="GO" id="GO:0020037">
    <property type="term" value="F:heme binding"/>
    <property type="evidence" value="ECO:0007669"/>
    <property type="project" value="InterPro"/>
</dbReference>
<evidence type="ECO:0000256" key="8">
    <source>
        <dbReference type="ARBA" id="ARBA00023033"/>
    </source>
</evidence>
<evidence type="ECO:0000256" key="6">
    <source>
        <dbReference type="ARBA" id="ARBA00023002"/>
    </source>
</evidence>
<dbReference type="Gene3D" id="1.10.630.10">
    <property type="entry name" value="Cytochrome P450"/>
    <property type="match status" value="1"/>
</dbReference>
<comment type="subcellular location">
    <subcellularLocation>
        <location evidence="2">Membrane</location>
    </subcellularLocation>
</comment>
<keyword evidence="9" id="KW-0472">Membrane</keyword>
<evidence type="ECO:0000256" key="3">
    <source>
        <dbReference type="ARBA" id="ARBA00010617"/>
    </source>
</evidence>
<name>A0A6L2L1V1_TANCI</name>
<keyword evidence="5" id="KW-0479">Metal-binding</keyword>
<dbReference type="GO" id="GO:0016705">
    <property type="term" value="F:oxidoreductase activity, acting on paired donors, with incorporation or reduction of molecular oxygen"/>
    <property type="evidence" value="ECO:0007669"/>
    <property type="project" value="InterPro"/>
</dbReference>
<evidence type="ECO:0000256" key="5">
    <source>
        <dbReference type="ARBA" id="ARBA00022723"/>
    </source>
</evidence>
<keyword evidence="8" id="KW-0503">Monooxygenase</keyword>
<dbReference type="InterPro" id="IPR001128">
    <property type="entry name" value="Cyt_P450"/>
</dbReference>
<dbReference type="SUPFAM" id="SSF48264">
    <property type="entry name" value="Cytochrome P450"/>
    <property type="match status" value="1"/>
</dbReference>
<evidence type="ECO:0000256" key="2">
    <source>
        <dbReference type="ARBA" id="ARBA00004370"/>
    </source>
</evidence>
<sequence length="153" mass="17729">MPGSADMKEYCEQVRHDEINRFFIKSLSQKSKVGKAVELEGELVRMSKNVKSRMLMSERCSKDDNEAGEMRKLATEIAEITGKFNLSDYIWISKNLDIQGFGKRLIDIHRIFDSLIERIMKEHEEVRKQKSGGVKDMLNILLDVSEDETMKIK</sequence>
<dbReference type="Pfam" id="PF00067">
    <property type="entry name" value="p450"/>
    <property type="match status" value="1"/>
</dbReference>
<dbReference type="AlphaFoldDB" id="A0A6L2L1V1"/>
<comment type="caution">
    <text evidence="10">The sequence shown here is derived from an EMBL/GenBank/DDBJ whole genome shotgun (WGS) entry which is preliminary data.</text>
</comment>
<evidence type="ECO:0000256" key="4">
    <source>
        <dbReference type="ARBA" id="ARBA00022617"/>
    </source>
</evidence>
<reference evidence="10" key="1">
    <citation type="journal article" date="2019" name="Sci. Rep.">
        <title>Draft genome of Tanacetum cinerariifolium, the natural source of mosquito coil.</title>
        <authorList>
            <person name="Yamashiro T."/>
            <person name="Shiraishi A."/>
            <person name="Satake H."/>
            <person name="Nakayama K."/>
        </authorList>
    </citation>
    <scope>NUCLEOTIDE SEQUENCE</scope>
</reference>
<comment type="cofactor">
    <cofactor evidence="1">
        <name>heme</name>
        <dbReference type="ChEBI" id="CHEBI:30413"/>
    </cofactor>
</comment>
<protein>
    <submittedName>
        <fullName evidence="10">Cytochrome P450 93A3-like</fullName>
    </submittedName>
</protein>
<dbReference type="PANTHER" id="PTHR47943">
    <property type="entry name" value="CYTOCHROME P450 93A3-LIKE"/>
    <property type="match status" value="1"/>
</dbReference>
<comment type="similarity">
    <text evidence="3">Belongs to the cytochrome P450 family.</text>
</comment>
<keyword evidence="4" id="KW-0349">Heme</keyword>
<evidence type="ECO:0000313" key="10">
    <source>
        <dbReference type="EMBL" id="GEU55486.1"/>
    </source>
</evidence>